<protein>
    <submittedName>
        <fullName evidence="2">Uncharacterized protein</fullName>
    </submittedName>
</protein>
<feature type="compositionally biased region" description="Polar residues" evidence="1">
    <location>
        <begin position="261"/>
        <end position="271"/>
    </location>
</feature>
<gene>
    <name evidence="2" type="ORF">BFW01_g115</name>
</gene>
<dbReference type="AlphaFoldDB" id="A0A8H7MB03"/>
<organism evidence="2 3">
    <name type="scientific">Lasiodiplodia theobromae</name>
    <dbReference type="NCBI Taxonomy" id="45133"/>
    <lineage>
        <taxon>Eukaryota</taxon>
        <taxon>Fungi</taxon>
        <taxon>Dikarya</taxon>
        <taxon>Ascomycota</taxon>
        <taxon>Pezizomycotina</taxon>
        <taxon>Dothideomycetes</taxon>
        <taxon>Dothideomycetes incertae sedis</taxon>
        <taxon>Botryosphaeriales</taxon>
        <taxon>Botryosphaeriaceae</taxon>
        <taxon>Lasiodiplodia</taxon>
    </lineage>
</organism>
<sequence length="451" mass="50129">MYRNRNDPRLRRTLDELSHNFESANEAAQEGIYAFSHNYINPCVASVTQCFEACAAPCFGSREDRLLRRRRGRGRARAEHYFDFYDDWEEEENDDPFSWGNSEFDRLLAGQGTSTQPGRQRAMSYGARRGDARRKSVAPPHDGSPDPTIIPTSSYFGFLGRLPFRIGGKGLRYKPSAADLQDHPGASRRSLEEHAPLIEEAEEYPAYLAHRRQRSSTNESGVTSDSLSSRGDILPSEDELDDAVPLDDEFASALERRNTATFLDDTSSGKTPYSKRPRGSRMSTRTISSKSTRESRRRSNAASPSIDKHSEAGIHEVPTLSELKSEEVRVQKEEEESIERRRGAARALAVRRGLKVDEHMSISSEDKTPIGSPKRKAAMSEIRSAPGSPPRSPRSGGTIPFPSFDSHPASLATSPTSNHYGPGDAIPIRPTKEENEGFVPAKLPHFAARPD</sequence>
<feature type="compositionally biased region" description="Acidic residues" evidence="1">
    <location>
        <begin position="235"/>
        <end position="244"/>
    </location>
</feature>
<feature type="region of interest" description="Disordered" evidence="1">
    <location>
        <begin position="261"/>
        <end position="451"/>
    </location>
</feature>
<feature type="compositionally biased region" description="Basic and acidic residues" evidence="1">
    <location>
        <begin position="354"/>
        <end position="368"/>
    </location>
</feature>
<feature type="compositionally biased region" description="Polar residues" evidence="1">
    <location>
        <begin position="215"/>
        <end position="229"/>
    </location>
</feature>
<reference evidence="2" key="1">
    <citation type="submission" date="2016-08" db="EMBL/GenBank/DDBJ databases">
        <authorList>
            <person name="Yan J."/>
        </authorList>
    </citation>
    <scope>NUCLEOTIDE SEQUENCE</scope>
    <source>
        <strain evidence="2">CSS-01s</strain>
    </source>
</reference>
<feature type="compositionally biased region" description="Low complexity" evidence="1">
    <location>
        <begin position="280"/>
        <end position="290"/>
    </location>
</feature>
<dbReference type="Proteomes" id="UP000627934">
    <property type="component" value="Unassembled WGS sequence"/>
</dbReference>
<comment type="caution">
    <text evidence="2">The sequence shown here is derived from an EMBL/GenBank/DDBJ whole genome shotgun (WGS) entry which is preliminary data.</text>
</comment>
<proteinExistence type="predicted"/>
<evidence type="ECO:0000313" key="2">
    <source>
        <dbReference type="EMBL" id="KAF9629934.1"/>
    </source>
</evidence>
<feature type="compositionally biased region" description="Basic and acidic residues" evidence="1">
    <location>
        <begin position="323"/>
        <end position="342"/>
    </location>
</feature>
<feature type="region of interest" description="Disordered" evidence="1">
    <location>
        <begin position="210"/>
        <end position="244"/>
    </location>
</feature>
<evidence type="ECO:0000256" key="1">
    <source>
        <dbReference type="SAM" id="MobiDB-lite"/>
    </source>
</evidence>
<name>A0A8H7MB03_9PEZI</name>
<feature type="region of interest" description="Disordered" evidence="1">
    <location>
        <begin position="108"/>
        <end position="150"/>
    </location>
</feature>
<reference evidence="2" key="2">
    <citation type="journal article" date="2018" name="DNA Res.">
        <title>Comparative genome and transcriptome analyses reveal adaptations to opportunistic infections in woody plant degrading pathogens of Botryosphaeriaceae.</title>
        <authorList>
            <person name="Yan J.Y."/>
            <person name="Zhao W.S."/>
            <person name="Chen Z."/>
            <person name="Xing Q.K."/>
            <person name="Zhang W."/>
            <person name="Chethana K.W.T."/>
            <person name="Xue M.F."/>
            <person name="Xu J.P."/>
            <person name="Phillips A.J.L."/>
            <person name="Wang Y."/>
            <person name="Liu J.H."/>
            <person name="Liu M."/>
            <person name="Zhou Y."/>
            <person name="Jayawardena R.S."/>
            <person name="Manawasinghe I.S."/>
            <person name="Huang J.B."/>
            <person name="Qiao G.H."/>
            <person name="Fu C.Y."/>
            <person name="Guo F.F."/>
            <person name="Dissanayake A.J."/>
            <person name="Peng Y.L."/>
            <person name="Hyde K.D."/>
            <person name="Li X.H."/>
        </authorList>
    </citation>
    <scope>NUCLEOTIDE SEQUENCE</scope>
    <source>
        <strain evidence="2">CSS-01s</strain>
    </source>
</reference>
<evidence type="ECO:0000313" key="3">
    <source>
        <dbReference type="Proteomes" id="UP000627934"/>
    </source>
</evidence>
<accession>A0A8H7MB03</accession>
<dbReference type="EMBL" id="MDYX01000037">
    <property type="protein sequence ID" value="KAF9629934.1"/>
    <property type="molecule type" value="Genomic_DNA"/>
</dbReference>